<evidence type="ECO:0000256" key="5">
    <source>
        <dbReference type="SAM" id="Coils"/>
    </source>
</evidence>
<proteinExistence type="inferred from homology"/>
<comment type="caution">
    <text evidence="6">The sequence shown here is derived from an EMBL/GenBank/DDBJ whole genome shotgun (WGS) entry which is preliminary data.</text>
</comment>
<comment type="subcellular location">
    <subcellularLocation>
        <location evidence="1">Mitochondrion</location>
    </subcellularLocation>
</comment>
<dbReference type="GO" id="GO:0005739">
    <property type="term" value="C:mitochondrion"/>
    <property type="evidence" value="ECO:0007669"/>
    <property type="project" value="UniProtKB-SubCell"/>
</dbReference>
<evidence type="ECO:0000256" key="4">
    <source>
        <dbReference type="RuleBase" id="RU368087"/>
    </source>
</evidence>
<evidence type="ECO:0000256" key="2">
    <source>
        <dbReference type="ARBA" id="ARBA00010901"/>
    </source>
</evidence>
<dbReference type="STRING" id="2316362.A0A4Q2DFI2"/>
<dbReference type="EMBL" id="SDEE01000260">
    <property type="protein sequence ID" value="RXW18523.1"/>
    <property type="molecule type" value="Genomic_DNA"/>
</dbReference>
<dbReference type="SUPFAM" id="SSF64602">
    <property type="entry name" value="F1 ATPase inhibitor, IF1, C-terminal domain"/>
    <property type="match status" value="1"/>
</dbReference>
<evidence type="ECO:0000256" key="1">
    <source>
        <dbReference type="ARBA" id="ARBA00004173"/>
    </source>
</evidence>
<comment type="function">
    <text evidence="4">Inhibits the enzyme activity of ATPase.</text>
</comment>
<feature type="coiled-coil region" evidence="5">
    <location>
        <begin position="51"/>
        <end position="92"/>
    </location>
</feature>
<sequence>MLALRTVAARRVVSRVPVAARAYTVGRSEGSVAESRGFNKKEKAHEDQYVHKHEAEQLAKLRAQIDSKNAELENLKAQEAELEKNAAKKHSLPLGI</sequence>
<evidence type="ECO:0000256" key="3">
    <source>
        <dbReference type="ARBA" id="ARBA00023128"/>
    </source>
</evidence>
<name>A0A4Q2DFI2_9AGAR</name>
<dbReference type="AlphaFoldDB" id="A0A4Q2DFI2"/>
<evidence type="ECO:0000313" key="7">
    <source>
        <dbReference type="Proteomes" id="UP000290288"/>
    </source>
</evidence>
<reference evidence="6 7" key="1">
    <citation type="submission" date="2019-01" db="EMBL/GenBank/DDBJ databases">
        <title>Draft genome sequence of Psathyrella aberdarensis IHI B618.</title>
        <authorList>
            <person name="Buettner E."/>
            <person name="Kellner H."/>
        </authorList>
    </citation>
    <scope>NUCLEOTIDE SEQUENCE [LARGE SCALE GENOMIC DNA]</scope>
    <source>
        <strain evidence="6 7">IHI B618</strain>
    </source>
</reference>
<gene>
    <name evidence="6" type="ORF">EST38_g7334</name>
</gene>
<dbReference type="OrthoDB" id="5532350at2759"/>
<dbReference type="Pfam" id="PF04568">
    <property type="entry name" value="IATP"/>
    <property type="match status" value="1"/>
</dbReference>
<dbReference type="InterPro" id="IPR007648">
    <property type="entry name" value="ATPase_inhibitor_mt"/>
</dbReference>
<organism evidence="6 7">
    <name type="scientific">Candolleomyces aberdarensis</name>
    <dbReference type="NCBI Taxonomy" id="2316362"/>
    <lineage>
        <taxon>Eukaryota</taxon>
        <taxon>Fungi</taxon>
        <taxon>Dikarya</taxon>
        <taxon>Basidiomycota</taxon>
        <taxon>Agaricomycotina</taxon>
        <taxon>Agaricomycetes</taxon>
        <taxon>Agaricomycetidae</taxon>
        <taxon>Agaricales</taxon>
        <taxon>Agaricineae</taxon>
        <taxon>Psathyrellaceae</taxon>
        <taxon>Candolleomyces</taxon>
    </lineage>
</organism>
<dbReference type="GO" id="GO:0042030">
    <property type="term" value="F:ATPase inhibitor activity"/>
    <property type="evidence" value="ECO:0007669"/>
    <property type="project" value="InterPro"/>
</dbReference>
<evidence type="ECO:0000313" key="6">
    <source>
        <dbReference type="EMBL" id="RXW18523.1"/>
    </source>
</evidence>
<keyword evidence="3" id="KW-0496">Mitochondrion</keyword>
<comment type="similarity">
    <text evidence="2 4">Belongs to the ATPase inhibitor family.</text>
</comment>
<dbReference type="Proteomes" id="UP000290288">
    <property type="component" value="Unassembled WGS sequence"/>
</dbReference>
<protein>
    <recommendedName>
        <fullName evidence="4">ATPase inhibitor, mitochondrial</fullName>
    </recommendedName>
</protein>
<accession>A0A4Q2DFI2</accession>
<dbReference type="Gene3D" id="1.20.5.500">
    <property type="entry name" value="Single helix bin"/>
    <property type="match status" value="1"/>
</dbReference>
<keyword evidence="7" id="KW-1185">Reference proteome</keyword>
<keyword evidence="5" id="KW-0175">Coiled coil</keyword>